<evidence type="ECO:0000259" key="1">
    <source>
        <dbReference type="PROSITE" id="PS51723"/>
    </source>
</evidence>
<dbReference type="EMBL" id="JAOANI010000032">
    <property type="protein sequence ID" value="MCT7361164.1"/>
    <property type="molecule type" value="Genomic_DNA"/>
</dbReference>
<evidence type="ECO:0000313" key="3">
    <source>
        <dbReference type="Proteomes" id="UP001147830"/>
    </source>
</evidence>
<dbReference type="SMART" id="SM01276">
    <property type="entry name" value="M60-like"/>
    <property type="match status" value="1"/>
</dbReference>
<dbReference type="Proteomes" id="UP001147830">
    <property type="component" value="Unassembled WGS sequence"/>
</dbReference>
<proteinExistence type="predicted"/>
<dbReference type="Pfam" id="PF18642">
    <property type="entry name" value="IMPa_helical"/>
    <property type="match status" value="1"/>
</dbReference>
<accession>A0A9X2WIK4</accession>
<feature type="domain" description="Peptidase M60" evidence="1">
    <location>
        <begin position="480"/>
        <end position="803"/>
    </location>
</feature>
<reference evidence="2" key="1">
    <citation type="journal article" date="2022" name="Front. Microbiol.">
        <title>Genome-based taxonomic rearrangement of Oceanobacter-related bacteria including the description of Thalassolituus hydrocarbonoclasticus sp. nov. and Thalassolituus pacificus sp. nov. and emended description of the genus Thalassolituus.</title>
        <authorList>
            <person name="Dong C."/>
            <person name="Wei L."/>
            <person name="Wang J."/>
            <person name="Lai Q."/>
            <person name="Huang Z."/>
            <person name="Shao Z."/>
        </authorList>
    </citation>
    <scope>NUCLEOTIDE SEQUENCE</scope>
    <source>
        <strain evidence="2">59MF3M-4</strain>
    </source>
</reference>
<organism evidence="2 3">
    <name type="scientific">Thalassolituus pacificus</name>
    <dbReference type="NCBI Taxonomy" id="2975440"/>
    <lineage>
        <taxon>Bacteria</taxon>
        <taxon>Pseudomonadati</taxon>
        <taxon>Pseudomonadota</taxon>
        <taxon>Gammaproteobacteria</taxon>
        <taxon>Oceanospirillales</taxon>
        <taxon>Oceanospirillaceae</taxon>
        <taxon>Thalassolituus</taxon>
    </lineage>
</organism>
<dbReference type="InterPro" id="IPR041549">
    <property type="entry name" value="IMPa_helical"/>
</dbReference>
<gene>
    <name evidence="2" type="ORF">NYR02_19255</name>
</gene>
<dbReference type="InterPro" id="IPR031161">
    <property type="entry name" value="Peptidase_M60_dom"/>
</dbReference>
<dbReference type="Pfam" id="PF18650">
    <property type="entry name" value="IMPa_N_2"/>
    <property type="match status" value="1"/>
</dbReference>
<dbReference type="EC" id="3.4.24.-" evidence="2"/>
<reference evidence="2" key="2">
    <citation type="submission" date="2022-08" db="EMBL/GenBank/DDBJ databases">
        <authorList>
            <person name="Dong C."/>
        </authorList>
    </citation>
    <scope>NUCLEOTIDE SEQUENCE</scope>
    <source>
        <strain evidence="2">59MF3M-4</strain>
    </source>
</reference>
<sequence>MMNHASLKHTLMVSFALLLGACGGGSGGSFPAGDDNHSAGGVTTTPELTQAMTRGDATLVSAEALRDAALATIASQRSAYQAVKAQLLQLNTDGTARRDGSSLTAVHWDVTHDSAKLSPQFGYNDSLLISNASHSSTAGSASFAIVGEQQKGERYLVMGSNPMRTAQRFPASVNAQMDQLLENGIGWLAGRSDFSVTPLKVVIAQMDQSYYFPDRNATRSWLDAHYQSSVSYNDAASCDGAALAGCLNADTDILMISQVGGSTELNPQILAAVKAAQARGTGVLYMHYDGGITELGSTLLNHFNVSFNGDNYWNKYYMNAQDMRPYFNQLPEYIADIQQMLSTLAAPITFDFNQCDGEDCSTVNGFNQNFMNGATRVRNIMADLDREKRNIFASSSANSNEYRLEKLLALLGDRYRQLVVFPMSRDTADATAFVHSVYADMSVYNYRSLNPVQADMGNFSRSDFSHITPVSKTINLVSKNYFRAAGVYVLPGKAVRITRLDNSPVNTKVAVNTQRSASTHWFATNNGYNRPKYLQSTQIPLASGETVEFTSPYGGPLQIFFDANDQNVRFNVENIGLHPYWNGTEDNADFEARLSAGDFDWAELSTAGFEVHSQLEKMRNSMNGWGGTAADMAVATERYVSNLPHVLAGFEGPGIDVVAEIHDFASTNNFTVQNIDIVKHMNADQPTCGWGCSGNPYDAGWSFSPTGHGDIHELGHGLEKGKFRFAGWEGHASTNFYSYHSKYHYYLDTGKDPQCQSLPFESLFNTLQTSRNQADPVAYMQAQALNGWSNGAAVYIQMMMAAQAQGALTDGWMLLPRLHILEREFWTATRNDDNWAAKKAALGFASFNRSDASALSNNDWLNIALSKVTGLDMRDYLTMWGFPAGAAASAQVAALALPAMSKTFYASGGAEFCKGFDKTPVAIDGAAAWPL</sequence>
<dbReference type="NCBIfam" id="NF038322">
    <property type="entry name" value="ImpA_fam_HExGH"/>
    <property type="match status" value="1"/>
</dbReference>
<dbReference type="InterPro" id="IPR042279">
    <property type="entry name" value="Pep_M60_3"/>
</dbReference>
<evidence type="ECO:0000313" key="2">
    <source>
        <dbReference type="EMBL" id="MCT7361164.1"/>
    </source>
</evidence>
<comment type="caution">
    <text evidence="2">The sequence shown here is derived from an EMBL/GenBank/DDBJ whole genome shotgun (WGS) entry which is preliminary data.</text>
</comment>
<dbReference type="AlphaFoldDB" id="A0A9X2WIK4"/>
<dbReference type="GO" id="GO:0008237">
    <property type="term" value="F:metallopeptidase activity"/>
    <property type="evidence" value="ECO:0007669"/>
    <property type="project" value="UniProtKB-KW"/>
</dbReference>
<dbReference type="RefSeq" id="WP_260977990.1">
    <property type="nucleotide sequence ID" value="NZ_JAOANI010000032.1"/>
</dbReference>
<keyword evidence="2" id="KW-0482">Metalloprotease</keyword>
<protein>
    <submittedName>
        <fullName evidence="2">ImpA family metalloprotease</fullName>
        <ecNumber evidence="2">3.4.24.-</ecNumber>
    </submittedName>
</protein>
<keyword evidence="2" id="KW-0645">Protease</keyword>
<keyword evidence="3" id="KW-1185">Reference proteome</keyword>
<dbReference type="PROSITE" id="PS51723">
    <property type="entry name" value="PEPTIDASE_M60"/>
    <property type="match status" value="1"/>
</dbReference>
<keyword evidence="2" id="KW-0378">Hydrolase</keyword>
<dbReference type="InterPro" id="IPR040711">
    <property type="entry name" value="IMPa_N_2"/>
</dbReference>
<name>A0A9X2WIK4_9GAMM</name>
<dbReference type="Gene3D" id="1.10.390.30">
    <property type="entry name" value="Peptidase M60, enhancin-like domain 3"/>
    <property type="match status" value="1"/>
</dbReference>